<dbReference type="RefSeq" id="WP_147067590.1">
    <property type="nucleotide sequence ID" value="NZ_BAAARO010000007.1"/>
</dbReference>
<dbReference type="Gene3D" id="2.30.110.10">
    <property type="entry name" value="Electron Transport, Fmn-binding Protein, Chain A"/>
    <property type="match status" value="1"/>
</dbReference>
<dbReference type="Pfam" id="PF01243">
    <property type="entry name" value="PNPOx_N"/>
    <property type="match status" value="1"/>
</dbReference>
<dbReference type="InterPro" id="IPR000659">
    <property type="entry name" value="Pyridox_Oxase"/>
</dbReference>
<feature type="binding site" evidence="7">
    <location>
        <position position="110"/>
    </location>
    <ligand>
        <name>FMN</name>
        <dbReference type="ChEBI" id="CHEBI:58210"/>
    </ligand>
</feature>
<feature type="binding site" evidence="6">
    <location>
        <position position="150"/>
    </location>
    <ligand>
        <name>substrate</name>
    </ligand>
</feature>
<keyword evidence="3 7" id="KW-0288">FMN</keyword>
<evidence type="ECO:0000259" key="9">
    <source>
        <dbReference type="Pfam" id="PF01243"/>
    </source>
</evidence>
<dbReference type="GO" id="GO:0004733">
    <property type="term" value="F:pyridoxamine phosphate oxidase activity"/>
    <property type="evidence" value="ECO:0007669"/>
    <property type="project" value="UniProtKB-UniRule"/>
</dbReference>
<evidence type="ECO:0000256" key="6">
    <source>
        <dbReference type="PIRSR" id="PIRSR000190-1"/>
    </source>
</evidence>
<keyword evidence="4" id="KW-0560">Oxidoreductase</keyword>
<dbReference type="GO" id="GO:0008615">
    <property type="term" value="P:pyridoxine biosynthetic process"/>
    <property type="evidence" value="ECO:0007669"/>
    <property type="project" value="UniProtKB-UniRule"/>
</dbReference>
<keyword evidence="2" id="KW-0285">Flavoprotein</keyword>
<evidence type="ECO:0000313" key="12">
    <source>
        <dbReference type="Proteomes" id="UP000321534"/>
    </source>
</evidence>
<name>A0A512D3Y0_9MICO</name>
<feature type="binding site" evidence="7">
    <location>
        <position position="216"/>
    </location>
    <ligand>
        <name>FMN</name>
        <dbReference type="ChEBI" id="CHEBI:58210"/>
    </ligand>
</feature>
<dbReference type="PROSITE" id="PS01064">
    <property type="entry name" value="PYRIDOX_OXIDASE"/>
    <property type="match status" value="1"/>
</dbReference>
<feature type="binding site" evidence="6">
    <location>
        <position position="93"/>
    </location>
    <ligand>
        <name>substrate</name>
    </ligand>
</feature>
<dbReference type="InterPro" id="IPR019740">
    <property type="entry name" value="Pyridox_Oxase_CS"/>
</dbReference>
<dbReference type="InterPro" id="IPR011576">
    <property type="entry name" value="Pyridox_Oxase_N"/>
</dbReference>
<feature type="binding site" evidence="7">
    <location>
        <position position="226"/>
    </location>
    <ligand>
        <name>FMN</name>
        <dbReference type="ChEBI" id="CHEBI:58210"/>
    </ligand>
</feature>
<gene>
    <name evidence="11" type="primary">pdxH</name>
    <name evidence="11" type="ORF">TAE01_29830</name>
</gene>
<evidence type="ECO:0000256" key="5">
    <source>
        <dbReference type="NCBIfam" id="TIGR00558"/>
    </source>
</evidence>
<feature type="region of interest" description="Disordered" evidence="8">
    <location>
        <begin position="1"/>
        <end position="29"/>
    </location>
</feature>
<feature type="binding site" evidence="6">
    <location>
        <begin position="30"/>
        <end position="33"/>
    </location>
    <ligand>
        <name>substrate</name>
    </ligand>
</feature>
<feature type="binding site" evidence="6">
    <location>
        <begin position="222"/>
        <end position="224"/>
    </location>
    <ligand>
        <name>substrate</name>
    </ligand>
</feature>
<dbReference type="SUPFAM" id="SSF50475">
    <property type="entry name" value="FMN-binding split barrel"/>
    <property type="match status" value="1"/>
</dbReference>
<dbReference type="PANTHER" id="PTHR10851">
    <property type="entry name" value="PYRIDOXINE-5-PHOSPHATE OXIDASE"/>
    <property type="match status" value="1"/>
</dbReference>
<dbReference type="Pfam" id="PF10590">
    <property type="entry name" value="PNP_phzG_C"/>
    <property type="match status" value="1"/>
</dbReference>
<protein>
    <recommendedName>
        <fullName evidence="5">Pyridoxamine 5'-phosphate oxidase</fullName>
        <ecNumber evidence="5">1.4.3.5</ecNumber>
    </recommendedName>
</protein>
<evidence type="ECO:0000313" key="11">
    <source>
        <dbReference type="EMBL" id="GEO31173.1"/>
    </source>
</evidence>
<feature type="binding site" evidence="6">
    <location>
        <position position="154"/>
    </location>
    <ligand>
        <name>substrate</name>
    </ligand>
</feature>
<dbReference type="GO" id="GO:0010181">
    <property type="term" value="F:FMN binding"/>
    <property type="evidence" value="ECO:0007669"/>
    <property type="project" value="UniProtKB-UniRule"/>
</dbReference>
<proteinExistence type="inferred from homology"/>
<accession>A0A512D3Y0</accession>
<dbReference type="InterPro" id="IPR012349">
    <property type="entry name" value="Split_barrel_FMN-bd"/>
</dbReference>
<dbReference type="PIRSF" id="PIRSF000190">
    <property type="entry name" value="Pyd_amn-ph_oxd"/>
    <property type="match status" value="1"/>
</dbReference>
<comment type="similarity">
    <text evidence="1">Belongs to the pyridoxamine 5'-phosphate oxidase family.</text>
</comment>
<dbReference type="NCBIfam" id="TIGR00558">
    <property type="entry name" value="pdxH"/>
    <property type="match status" value="1"/>
</dbReference>
<comment type="caution">
    <text evidence="11">The sequence shown here is derived from an EMBL/GenBank/DDBJ whole genome shotgun (WGS) entry which is preliminary data.</text>
</comment>
<sequence>MDSSPRAADHESGPQSGNQPAGNGLAGVRRVDYSGDGLVESDVAASPYLQARDWVDAAVAASKERDDVPEPTAISVATVDVSGTPDVRTVLMRFFDERGPGFVTNLGSAKSEHLQANPRVAAALTWPAIYRAIRFRGTAELVGRDEVEDYFDSRPYGSRLSAWASDQSRPAADRHELELKWQEALERFPDHGGEHDVPVPDFWGGWRIVCDEVEFWAGRRNRLHDRIVFRRTGDGDLADAASWTRLRLQP</sequence>
<evidence type="ECO:0000256" key="2">
    <source>
        <dbReference type="ARBA" id="ARBA00022630"/>
    </source>
</evidence>
<feature type="domain" description="Pyridoxine 5'-phosphate oxidase dimerisation C-terminal" evidence="10">
    <location>
        <begin position="203"/>
        <end position="250"/>
    </location>
</feature>
<feature type="binding site" evidence="6">
    <location>
        <position position="158"/>
    </location>
    <ligand>
        <name>substrate</name>
    </ligand>
</feature>
<dbReference type="PANTHER" id="PTHR10851:SF0">
    <property type="entry name" value="PYRIDOXINE-5'-PHOSPHATE OXIDASE"/>
    <property type="match status" value="1"/>
</dbReference>
<evidence type="ECO:0000259" key="10">
    <source>
        <dbReference type="Pfam" id="PF10590"/>
    </source>
</evidence>
<dbReference type="NCBIfam" id="NF004231">
    <property type="entry name" value="PRK05679.1"/>
    <property type="match status" value="1"/>
</dbReference>
<dbReference type="AlphaFoldDB" id="A0A512D3Y0"/>
<dbReference type="Proteomes" id="UP000321534">
    <property type="component" value="Unassembled WGS sequence"/>
</dbReference>
<evidence type="ECO:0000256" key="1">
    <source>
        <dbReference type="ARBA" id="ARBA00007301"/>
    </source>
</evidence>
<dbReference type="OrthoDB" id="9780392at2"/>
<dbReference type="InterPro" id="IPR019576">
    <property type="entry name" value="Pyridoxamine_oxidase_dimer_C"/>
</dbReference>
<dbReference type="EC" id="1.4.3.5" evidence="5"/>
<feature type="domain" description="Pyridoxamine 5'-phosphate oxidase N-terminal" evidence="9">
    <location>
        <begin position="66"/>
        <end position="184"/>
    </location>
</feature>
<keyword evidence="12" id="KW-1185">Reference proteome</keyword>
<evidence type="ECO:0000256" key="4">
    <source>
        <dbReference type="ARBA" id="ARBA00023002"/>
    </source>
</evidence>
<reference evidence="11 12" key="1">
    <citation type="submission" date="2019-07" db="EMBL/GenBank/DDBJ databases">
        <title>Whole genome shotgun sequence of Terrabacter aerolatus NBRC 106305.</title>
        <authorList>
            <person name="Hosoyama A."/>
            <person name="Uohara A."/>
            <person name="Ohji S."/>
            <person name="Ichikawa N."/>
        </authorList>
    </citation>
    <scope>NUCLEOTIDE SEQUENCE [LARGE SCALE GENOMIC DNA]</scope>
    <source>
        <strain evidence="11 12">NBRC 106305</strain>
    </source>
</reference>
<comment type="cofactor">
    <cofactor evidence="7">
        <name>FMN</name>
        <dbReference type="ChEBI" id="CHEBI:58210"/>
    </cofactor>
    <text evidence="7">Binds 1 FMN per subunit.</text>
</comment>
<evidence type="ECO:0000256" key="8">
    <source>
        <dbReference type="SAM" id="MobiDB-lite"/>
    </source>
</evidence>
<dbReference type="EMBL" id="BJYX01000017">
    <property type="protein sequence ID" value="GEO31173.1"/>
    <property type="molecule type" value="Genomic_DNA"/>
</dbReference>
<organism evidence="11 12">
    <name type="scientific">Terrabacter aerolatus</name>
    <dbReference type="NCBI Taxonomy" id="422442"/>
    <lineage>
        <taxon>Bacteria</taxon>
        <taxon>Bacillati</taxon>
        <taxon>Actinomycetota</taxon>
        <taxon>Actinomycetes</taxon>
        <taxon>Micrococcales</taxon>
        <taxon>Intrasporangiaceae</taxon>
        <taxon>Terrabacter</taxon>
    </lineage>
</organism>
<evidence type="ECO:0000256" key="3">
    <source>
        <dbReference type="ARBA" id="ARBA00022643"/>
    </source>
</evidence>
<feature type="binding site" evidence="7">
    <location>
        <begin position="167"/>
        <end position="168"/>
    </location>
    <ligand>
        <name>FMN</name>
        <dbReference type="ChEBI" id="CHEBI:58210"/>
    </ligand>
</feature>
<evidence type="ECO:0000256" key="7">
    <source>
        <dbReference type="PIRSR" id="PIRSR000190-2"/>
    </source>
</evidence>